<comment type="caution">
    <text evidence="1">The sequence shown here is derived from an EMBL/GenBank/DDBJ whole genome shotgun (WGS) entry which is preliminary data.</text>
</comment>
<protein>
    <submittedName>
        <fullName evidence="1">Uncharacterized protein</fullName>
    </submittedName>
</protein>
<proteinExistence type="predicted"/>
<dbReference type="Proteomes" id="UP001266305">
    <property type="component" value="Unassembled WGS sequence"/>
</dbReference>
<sequence length="224" mass="24896">MKTSKLPSRFVEMAQIKAVKDKERFYVSPTLVIFKRSVETSLQLEWETPDYRGTVEGTAGGCSYCAIMVARSAFLQDLGESQESPFLLEAQVTLPSQSSKCRSEGEPVLFTLHQELPHRGASKTAALATQVALATHAAPPNLGQKGNQSHLLCSKSCRAEVPAKPLLRPQESRWRPVLLLQTSVRRGTSPVYSAPRAAMLRCWQNRCTTEVLAKLLRPSQESRW</sequence>
<dbReference type="EMBL" id="JASSZA010000003">
    <property type="protein sequence ID" value="KAK2115975.1"/>
    <property type="molecule type" value="Genomic_DNA"/>
</dbReference>
<accession>A0ABQ9W3C7</accession>
<gene>
    <name evidence="1" type="ORF">P7K49_006601</name>
</gene>
<evidence type="ECO:0000313" key="2">
    <source>
        <dbReference type="Proteomes" id="UP001266305"/>
    </source>
</evidence>
<evidence type="ECO:0000313" key="1">
    <source>
        <dbReference type="EMBL" id="KAK2115975.1"/>
    </source>
</evidence>
<keyword evidence="2" id="KW-1185">Reference proteome</keyword>
<organism evidence="1 2">
    <name type="scientific">Saguinus oedipus</name>
    <name type="common">Cotton-top tamarin</name>
    <name type="synonym">Oedipomidas oedipus</name>
    <dbReference type="NCBI Taxonomy" id="9490"/>
    <lineage>
        <taxon>Eukaryota</taxon>
        <taxon>Metazoa</taxon>
        <taxon>Chordata</taxon>
        <taxon>Craniata</taxon>
        <taxon>Vertebrata</taxon>
        <taxon>Euteleostomi</taxon>
        <taxon>Mammalia</taxon>
        <taxon>Eutheria</taxon>
        <taxon>Euarchontoglires</taxon>
        <taxon>Primates</taxon>
        <taxon>Haplorrhini</taxon>
        <taxon>Platyrrhini</taxon>
        <taxon>Cebidae</taxon>
        <taxon>Callitrichinae</taxon>
        <taxon>Saguinus</taxon>
    </lineage>
</organism>
<reference evidence="1 2" key="1">
    <citation type="submission" date="2023-05" db="EMBL/GenBank/DDBJ databases">
        <title>B98-5 Cell Line De Novo Hybrid Assembly: An Optical Mapping Approach.</title>
        <authorList>
            <person name="Kananen K."/>
            <person name="Auerbach J.A."/>
            <person name="Kautto E."/>
            <person name="Blachly J.S."/>
        </authorList>
    </citation>
    <scope>NUCLEOTIDE SEQUENCE [LARGE SCALE GENOMIC DNA]</scope>
    <source>
        <strain evidence="1">B95-8</strain>
        <tissue evidence="1">Cell line</tissue>
    </source>
</reference>
<name>A0ABQ9W3C7_SAGOE</name>